<dbReference type="Proteomes" id="UP001469553">
    <property type="component" value="Unassembled WGS sequence"/>
</dbReference>
<name>A0ABV0XDK7_9TELE</name>
<accession>A0ABV0XDK7</accession>
<evidence type="ECO:0000313" key="1">
    <source>
        <dbReference type="EMBL" id="MEQ2279532.1"/>
    </source>
</evidence>
<evidence type="ECO:0000313" key="2">
    <source>
        <dbReference type="Proteomes" id="UP001469553"/>
    </source>
</evidence>
<sequence>MLLNNLFTHCCGMATHMVNKHLSQVTQWWCVGHSGMNNLSKLNPQQLDRVEVRTTGRSFHPLHSQILEVVSDKPCSVGASVVTLEDRVWSQTAEISVIVP</sequence>
<dbReference type="EMBL" id="JAHRIP010000613">
    <property type="protein sequence ID" value="MEQ2279532.1"/>
    <property type="molecule type" value="Genomic_DNA"/>
</dbReference>
<gene>
    <name evidence="1" type="ORF">AMECASPLE_010532</name>
</gene>
<comment type="caution">
    <text evidence="1">The sequence shown here is derived from an EMBL/GenBank/DDBJ whole genome shotgun (WGS) entry which is preliminary data.</text>
</comment>
<reference evidence="1 2" key="1">
    <citation type="submission" date="2021-06" db="EMBL/GenBank/DDBJ databases">
        <authorList>
            <person name="Palmer J.M."/>
        </authorList>
    </citation>
    <scope>NUCLEOTIDE SEQUENCE [LARGE SCALE GENOMIC DNA]</scope>
    <source>
        <strain evidence="1 2">AS_MEX2019</strain>
        <tissue evidence="1">Muscle</tissue>
    </source>
</reference>
<keyword evidence="2" id="KW-1185">Reference proteome</keyword>
<proteinExistence type="predicted"/>
<organism evidence="1 2">
    <name type="scientific">Ameca splendens</name>
    <dbReference type="NCBI Taxonomy" id="208324"/>
    <lineage>
        <taxon>Eukaryota</taxon>
        <taxon>Metazoa</taxon>
        <taxon>Chordata</taxon>
        <taxon>Craniata</taxon>
        <taxon>Vertebrata</taxon>
        <taxon>Euteleostomi</taxon>
        <taxon>Actinopterygii</taxon>
        <taxon>Neopterygii</taxon>
        <taxon>Teleostei</taxon>
        <taxon>Neoteleostei</taxon>
        <taxon>Acanthomorphata</taxon>
        <taxon>Ovalentaria</taxon>
        <taxon>Atherinomorphae</taxon>
        <taxon>Cyprinodontiformes</taxon>
        <taxon>Goodeidae</taxon>
        <taxon>Ameca</taxon>
    </lineage>
</organism>
<protein>
    <submittedName>
        <fullName evidence="1">Uncharacterized protein</fullName>
    </submittedName>
</protein>